<name>A0A438GMY7_VITVI</name>
<dbReference type="Proteomes" id="UP000288805">
    <property type="component" value="Unassembled WGS sequence"/>
</dbReference>
<accession>A0A438GMY7</accession>
<organism evidence="2 3">
    <name type="scientific">Vitis vinifera</name>
    <name type="common">Grape</name>
    <dbReference type="NCBI Taxonomy" id="29760"/>
    <lineage>
        <taxon>Eukaryota</taxon>
        <taxon>Viridiplantae</taxon>
        <taxon>Streptophyta</taxon>
        <taxon>Embryophyta</taxon>
        <taxon>Tracheophyta</taxon>
        <taxon>Spermatophyta</taxon>
        <taxon>Magnoliopsida</taxon>
        <taxon>eudicotyledons</taxon>
        <taxon>Gunneridae</taxon>
        <taxon>Pentapetalae</taxon>
        <taxon>rosids</taxon>
        <taxon>Vitales</taxon>
        <taxon>Vitaceae</taxon>
        <taxon>Viteae</taxon>
        <taxon>Vitis</taxon>
    </lineage>
</organism>
<feature type="region of interest" description="Disordered" evidence="1">
    <location>
        <begin position="29"/>
        <end position="61"/>
    </location>
</feature>
<protein>
    <recommendedName>
        <fullName evidence="4">Retrotransposon gag domain-containing protein</fullName>
    </recommendedName>
</protein>
<evidence type="ECO:0000313" key="2">
    <source>
        <dbReference type="EMBL" id="RVW73538.1"/>
    </source>
</evidence>
<sequence length="331" mass="37582">MDQQVVTVDQFTVAMASIQEALASLRQEIGGQQGRPPVARDDAQYDPTVPPPLPPSQSAPQAMRSLCIVRPGLPRLPITVPTPTSEDPHARMDRLEQASLPAKFRMSDIEKYMVVGCLYTYLRLYSTMMRAHGLDGSQMITMFPLSLSEVSRRELEGLRQRSDEFISSFISHRQGKIAEIVDRPLQRDDSVLMVIRGLIRGLGGKFRPNWSGPYFIMELTPEGTAWLMDLDGNRFSKPTNVDQLKRHSQVHGSWGSLYMLHFIYEGMSFDHWVFEPSFLSFLSPYHLGLRYVPCLKTTLRPWDQMSSSAASTWTGLIQLCSDYQDREFDGD</sequence>
<proteinExistence type="predicted"/>
<evidence type="ECO:0000313" key="3">
    <source>
        <dbReference type="Proteomes" id="UP000288805"/>
    </source>
</evidence>
<comment type="caution">
    <text evidence="2">The sequence shown here is derived from an EMBL/GenBank/DDBJ whole genome shotgun (WGS) entry which is preliminary data.</text>
</comment>
<evidence type="ECO:0008006" key="4">
    <source>
        <dbReference type="Google" id="ProtNLM"/>
    </source>
</evidence>
<dbReference type="AlphaFoldDB" id="A0A438GMY7"/>
<dbReference type="EMBL" id="QGNW01000389">
    <property type="protein sequence ID" value="RVW73538.1"/>
    <property type="molecule type" value="Genomic_DNA"/>
</dbReference>
<evidence type="ECO:0000256" key="1">
    <source>
        <dbReference type="SAM" id="MobiDB-lite"/>
    </source>
</evidence>
<feature type="compositionally biased region" description="Pro residues" evidence="1">
    <location>
        <begin position="48"/>
        <end position="57"/>
    </location>
</feature>
<gene>
    <name evidence="2" type="ORF">CK203_062081</name>
</gene>
<reference evidence="2 3" key="1">
    <citation type="journal article" date="2018" name="PLoS Genet.">
        <title>Population sequencing reveals clonal diversity and ancestral inbreeding in the grapevine cultivar Chardonnay.</title>
        <authorList>
            <person name="Roach M.J."/>
            <person name="Johnson D.L."/>
            <person name="Bohlmann J."/>
            <person name="van Vuuren H.J."/>
            <person name="Jones S.J."/>
            <person name="Pretorius I.S."/>
            <person name="Schmidt S.A."/>
            <person name="Borneman A.R."/>
        </authorList>
    </citation>
    <scope>NUCLEOTIDE SEQUENCE [LARGE SCALE GENOMIC DNA]</scope>
    <source>
        <strain evidence="3">cv. Chardonnay</strain>
        <tissue evidence="2">Leaf</tissue>
    </source>
</reference>